<organism evidence="3 4">
    <name type="scientific">Helianthus annuus</name>
    <name type="common">Common sunflower</name>
    <dbReference type="NCBI Taxonomy" id="4232"/>
    <lineage>
        <taxon>Eukaryota</taxon>
        <taxon>Viridiplantae</taxon>
        <taxon>Streptophyta</taxon>
        <taxon>Embryophyta</taxon>
        <taxon>Tracheophyta</taxon>
        <taxon>Spermatophyta</taxon>
        <taxon>Magnoliopsida</taxon>
        <taxon>eudicotyledons</taxon>
        <taxon>Gunneridae</taxon>
        <taxon>Pentapetalae</taxon>
        <taxon>asterids</taxon>
        <taxon>campanulids</taxon>
        <taxon>Asterales</taxon>
        <taxon>Asteraceae</taxon>
        <taxon>Asteroideae</taxon>
        <taxon>Heliantheae alliance</taxon>
        <taxon>Heliantheae</taxon>
        <taxon>Helianthus</taxon>
    </lineage>
</organism>
<evidence type="ECO:0000313" key="2">
    <source>
        <dbReference type="EMBL" id="KAF5797737.1"/>
    </source>
</evidence>
<keyword evidence="4" id="KW-1185">Reference proteome</keyword>
<keyword evidence="1" id="KW-0472">Membrane</keyword>
<dbReference type="FunCoup" id="A0A251UAL2">
    <property type="interactions" value="1509"/>
</dbReference>
<name>A0A251UAL2_HELAN</name>
<dbReference type="PANTHER" id="PTHR34970">
    <property type="entry name" value="ABC TRANSPORTER A FAMILY PROTEIN"/>
    <property type="match status" value="1"/>
</dbReference>
<dbReference type="AlphaFoldDB" id="A0A251UAL2"/>
<sequence>MALSYHKAQTHNPYRPIPFLFPLLASPDDRIGIGETMGYVLRVRFASFFAGAAVALAAGSYYLHKDYKIAHQAMSQQMNNLYKSLDGRISSLENLKEGEAMKPIEDAE</sequence>
<keyword evidence="1" id="KW-1133">Transmembrane helix</keyword>
<gene>
    <name evidence="3" type="ORF">HannXRQ_Chr07g0192381</name>
    <name evidence="2" type="ORF">HanXRQr2_Chr07g0284241</name>
</gene>
<evidence type="ECO:0000256" key="1">
    <source>
        <dbReference type="SAM" id="Phobius"/>
    </source>
</evidence>
<dbReference type="PANTHER" id="PTHR34970:SF2">
    <property type="entry name" value="ABC TRANSPORTER A FAMILY PROTEIN"/>
    <property type="match status" value="1"/>
</dbReference>
<reference evidence="2" key="3">
    <citation type="submission" date="2020-06" db="EMBL/GenBank/DDBJ databases">
        <title>Helianthus annuus Genome sequencing and assembly Release 2.</title>
        <authorList>
            <person name="Gouzy J."/>
            <person name="Langlade N."/>
            <person name="Munos S."/>
        </authorList>
    </citation>
    <scope>NUCLEOTIDE SEQUENCE</scope>
    <source>
        <tissue evidence="2">Leaves</tissue>
    </source>
</reference>
<keyword evidence="1" id="KW-0812">Transmembrane</keyword>
<accession>A0A251UAL2</accession>
<reference evidence="2 4" key="1">
    <citation type="journal article" date="2017" name="Nature">
        <title>The sunflower genome provides insights into oil metabolism, flowering and Asterid evolution.</title>
        <authorList>
            <person name="Badouin H."/>
            <person name="Gouzy J."/>
            <person name="Grassa C.J."/>
            <person name="Murat F."/>
            <person name="Staton S.E."/>
            <person name="Cottret L."/>
            <person name="Lelandais-Briere C."/>
            <person name="Owens G.L."/>
            <person name="Carrere S."/>
            <person name="Mayjonade B."/>
            <person name="Legrand L."/>
            <person name="Gill N."/>
            <person name="Kane N.C."/>
            <person name="Bowers J.E."/>
            <person name="Hubner S."/>
            <person name="Bellec A."/>
            <person name="Berard A."/>
            <person name="Berges H."/>
            <person name="Blanchet N."/>
            <person name="Boniface M.C."/>
            <person name="Brunel D."/>
            <person name="Catrice O."/>
            <person name="Chaidir N."/>
            <person name="Claudel C."/>
            <person name="Donnadieu C."/>
            <person name="Faraut T."/>
            <person name="Fievet G."/>
            <person name="Helmstetter N."/>
            <person name="King M."/>
            <person name="Knapp S.J."/>
            <person name="Lai Z."/>
            <person name="Le Paslier M.C."/>
            <person name="Lippi Y."/>
            <person name="Lorenzon L."/>
            <person name="Mandel J.R."/>
            <person name="Marage G."/>
            <person name="Marchand G."/>
            <person name="Marquand E."/>
            <person name="Bret-Mestries E."/>
            <person name="Morien E."/>
            <person name="Nambeesan S."/>
            <person name="Nguyen T."/>
            <person name="Pegot-Espagnet P."/>
            <person name="Pouilly N."/>
            <person name="Raftis F."/>
            <person name="Sallet E."/>
            <person name="Schiex T."/>
            <person name="Thomas J."/>
            <person name="Vandecasteele C."/>
            <person name="Vares D."/>
            <person name="Vear F."/>
            <person name="Vautrin S."/>
            <person name="Crespi M."/>
            <person name="Mangin B."/>
            <person name="Burke J.M."/>
            <person name="Salse J."/>
            <person name="Munos S."/>
            <person name="Vincourt P."/>
            <person name="Rieseberg L.H."/>
            <person name="Langlade N.B."/>
        </authorList>
    </citation>
    <scope>NUCLEOTIDE SEQUENCE [LARGE SCALE GENOMIC DNA]</scope>
    <source>
        <strain evidence="4">cv. SF193</strain>
        <tissue evidence="2">Leaves</tissue>
    </source>
</reference>
<dbReference type="EMBL" id="MNCJ02000322">
    <property type="protein sequence ID" value="KAF5797737.1"/>
    <property type="molecule type" value="Genomic_DNA"/>
</dbReference>
<protein>
    <submittedName>
        <fullName evidence="3">Uncharacterized protein</fullName>
    </submittedName>
</protein>
<reference evidence="3" key="2">
    <citation type="submission" date="2017-02" db="EMBL/GenBank/DDBJ databases">
        <title>Sunflower complete genome.</title>
        <authorList>
            <person name="Langlade N."/>
            <person name="Munos S."/>
        </authorList>
    </citation>
    <scope>NUCLEOTIDE SEQUENCE [LARGE SCALE GENOMIC DNA]</scope>
    <source>
        <tissue evidence="3">Leaves</tissue>
    </source>
</reference>
<evidence type="ECO:0000313" key="3">
    <source>
        <dbReference type="EMBL" id="OTG20378.1"/>
    </source>
</evidence>
<dbReference type="InParanoid" id="A0A251UAL2"/>
<feature type="transmembrane region" description="Helical" evidence="1">
    <location>
        <begin position="45"/>
        <end position="64"/>
    </location>
</feature>
<evidence type="ECO:0000313" key="4">
    <source>
        <dbReference type="Proteomes" id="UP000215914"/>
    </source>
</evidence>
<dbReference type="Gramene" id="mRNA:HanXRQr2_Chr07g0284241">
    <property type="protein sequence ID" value="mRNA:HanXRQr2_Chr07g0284241"/>
    <property type="gene ID" value="HanXRQr2_Chr07g0284241"/>
</dbReference>
<proteinExistence type="predicted"/>
<dbReference type="OrthoDB" id="1911459at2759"/>
<dbReference type="EMBL" id="CM007896">
    <property type="protein sequence ID" value="OTG20378.1"/>
    <property type="molecule type" value="Genomic_DNA"/>
</dbReference>
<dbReference type="OMA" id="GEAMKPI"/>
<dbReference type="Proteomes" id="UP000215914">
    <property type="component" value="Chromosome 7"/>
</dbReference>